<dbReference type="AlphaFoldDB" id="M1V6I9"/>
<organism evidence="2 3">
    <name type="scientific">Cyanidioschyzon merolae (strain NIES-3377 / 10D)</name>
    <name type="common">Unicellular red alga</name>
    <dbReference type="NCBI Taxonomy" id="280699"/>
    <lineage>
        <taxon>Eukaryota</taxon>
        <taxon>Rhodophyta</taxon>
        <taxon>Bangiophyceae</taxon>
        <taxon>Cyanidiales</taxon>
        <taxon>Cyanidiaceae</taxon>
        <taxon>Cyanidioschyzon</taxon>
    </lineage>
</organism>
<protein>
    <submittedName>
        <fullName evidence="2">Uncharacterized protein</fullName>
    </submittedName>
</protein>
<feature type="region of interest" description="Disordered" evidence="1">
    <location>
        <begin position="265"/>
        <end position="287"/>
    </location>
</feature>
<reference evidence="2 3" key="1">
    <citation type="journal article" date="2004" name="Nature">
        <title>Genome sequence of the ultrasmall unicellular red alga Cyanidioschyzon merolae 10D.</title>
        <authorList>
            <person name="Matsuzaki M."/>
            <person name="Misumi O."/>
            <person name="Shin-i T."/>
            <person name="Maruyama S."/>
            <person name="Takahara M."/>
            <person name="Miyagishima S."/>
            <person name="Mori T."/>
            <person name="Nishida K."/>
            <person name="Yagisawa F."/>
            <person name="Nishida K."/>
            <person name="Yoshida Y."/>
            <person name="Nishimura Y."/>
            <person name="Nakao S."/>
            <person name="Kobayashi T."/>
            <person name="Momoyama Y."/>
            <person name="Higashiyama T."/>
            <person name="Minoda A."/>
            <person name="Sano M."/>
            <person name="Nomoto H."/>
            <person name="Oishi K."/>
            <person name="Hayashi H."/>
            <person name="Ohta F."/>
            <person name="Nishizaka S."/>
            <person name="Haga S."/>
            <person name="Miura S."/>
            <person name="Morishita T."/>
            <person name="Kabeya Y."/>
            <person name="Terasawa K."/>
            <person name="Suzuki Y."/>
            <person name="Ishii Y."/>
            <person name="Asakawa S."/>
            <person name="Takano H."/>
            <person name="Ohta N."/>
            <person name="Kuroiwa H."/>
            <person name="Tanaka K."/>
            <person name="Shimizu N."/>
            <person name="Sugano S."/>
            <person name="Sato N."/>
            <person name="Nozaki H."/>
            <person name="Ogasawara N."/>
            <person name="Kohara Y."/>
            <person name="Kuroiwa T."/>
        </authorList>
    </citation>
    <scope>NUCLEOTIDE SEQUENCE [LARGE SCALE GENOMIC DNA]</scope>
    <source>
        <strain evidence="2 3">10D</strain>
    </source>
</reference>
<evidence type="ECO:0000313" key="2">
    <source>
        <dbReference type="EMBL" id="BAM78974.1"/>
    </source>
</evidence>
<feature type="region of interest" description="Disordered" evidence="1">
    <location>
        <begin position="1"/>
        <end position="113"/>
    </location>
</feature>
<evidence type="ECO:0000313" key="3">
    <source>
        <dbReference type="Proteomes" id="UP000007014"/>
    </source>
</evidence>
<reference evidence="2 3" key="2">
    <citation type="journal article" date="2007" name="BMC Biol.">
        <title>A 100%-complete sequence reveals unusually simple genomic features in the hot-spring red alga Cyanidioschyzon merolae.</title>
        <authorList>
            <person name="Nozaki H."/>
            <person name="Takano H."/>
            <person name="Misumi O."/>
            <person name="Terasawa K."/>
            <person name="Matsuzaki M."/>
            <person name="Maruyama S."/>
            <person name="Nishida K."/>
            <person name="Yagisawa F."/>
            <person name="Yoshida Y."/>
            <person name="Fujiwara T."/>
            <person name="Takio S."/>
            <person name="Tamura K."/>
            <person name="Chung S.J."/>
            <person name="Nakamura S."/>
            <person name="Kuroiwa H."/>
            <person name="Tanaka K."/>
            <person name="Sato N."/>
            <person name="Kuroiwa T."/>
        </authorList>
    </citation>
    <scope>NUCLEOTIDE SEQUENCE [LARGE SCALE GENOMIC DNA]</scope>
    <source>
        <strain evidence="2 3">10D</strain>
    </source>
</reference>
<dbReference type="KEGG" id="cme:CYME_CMC029C"/>
<feature type="compositionally biased region" description="Polar residues" evidence="1">
    <location>
        <begin position="85"/>
        <end position="100"/>
    </location>
</feature>
<proteinExistence type="predicted"/>
<dbReference type="GeneID" id="16992412"/>
<gene>
    <name evidence="2" type="ORF">CYME_CMC029C</name>
</gene>
<evidence type="ECO:0000256" key="1">
    <source>
        <dbReference type="SAM" id="MobiDB-lite"/>
    </source>
</evidence>
<dbReference type="RefSeq" id="XP_005535260.1">
    <property type="nucleotide sequence ID" value="XM_005535203.1"/>
</dbReference>
<dbReference type="Proteomes" id="UP000007014">
    <property type="component" value="Chromosome 3"/>
</dbReference>
<dbReference type="EMBL" id="AP006485">
    <property type="protein sequence ID" value="BAM78974.1"/>
    <property type="molecule type" value="Genomic_DNA"/>
</dbReference>
<feature type="region of interest" description="Disordered" evidence="1">
    <location>
        <begin position="210"/>
        <end position="231"/>
    </location>
</feature>
<sequence>MKAHDSLWPLSEQGPSSCRQPGERVRRQLPQSMTLGRATGMKRKPNDSGTQKIAPGAAQDSNELDTLEAASPFTRAGQPLKPTVTAETVASGATCSQQASPDPEYYGESSRDRWSQALDDAVRWTSSDAAWGSEATPALPGASCVSDQSAQTKEPLLPSERHPLSSRDVSPSSLLETTGSVSGAAPQHDMEPVTVYALAGQRLDAGMAAGTSLSHSTDSSAGTSSQSSGNAATVVTGVKLQLTSNQASWRESAAESAELIVYPSQNDDTRQHASSRGRTLQEESMENRDSWPILQLLSEAGFGARLDSNTENPAGLRAFRQSPFNFYDSPLRQHVFVEWNTGHTGFTPEPCNAWQPMVSDAEAFRDSSPASRVFSPGLTVWATDGSPASGAELSGRDVFEAPAESPQPLTRAYSSTDAEPSVKSAEALRGPDVKNGGAGESIGERELRIAAERAQIPVSLRERTSEKALQAAADATSDMEALVADLRQRLQELHPSDHWTIWSCMQALAAGECSASTCAPCSAASSKRRDDADTSTTVRNAAETLAIQLLSRRDTVGHRDASTPPVFDPQGSTLF</sequence>
<feature type="compositionally biased region" description="Polar residues" evidence="1">
    <location>
        <begin position="167"/>
        <end position="181"/>
    </location>
</feature>
<feature type="region of interest" description="Disordered" evidence="1">
    <location>
        <begin position="555"/>
        <end position="575"/>
    </location>
</feature>
<name>M1V6I9_CYAM1</name>
<keyword evidence="3" id="KW-1185">Reference proteome</keyword>
<accession>M1V6I9</accession>
<feature type="region of interest" description="Disordered" evidence="1">
    <location>
        <begin position="129"/>
        <end position="187"/>
    </location>
</feature>
<feature type="region of interest" description="Disordered" evidence="1">
    <location>
        <begin position="401"/>
        <end position="441"/>
    </location>
</feature>